<sequence>MEEIIERIKKVQHGFKPFDQEAIKIIDSHTAQECKKIALGLLHSEFYQVRCLSVFILGYLAVKDSTCLEILKNQAQSDKSWQVQEIIAKAFDQYCKDNGYDNSLGEIEEWINDADPNVCRAVTEGLRIWTGRPYFKDNPKKAIELISVNKSNSSEYLRKSTGNSLRDIAKKYPDLITAEISNWDLSIPEIAFTYSYVKKTK</sequence>
<dbReference type="SUPFAM" id="SSF48371">
    <property type="entry name" value="ARM repeat"/>
    <property type="match status" value="1"/>
</dbReference>
<protein>
    <submittedName>
        <fullName evidence="1">DNA alkylation repair enzyme</fullName>
    </submittedName>
</protein>
<dbReference type="Gene3D" id="1.25.40.290">
    <property type="entry name" value="ARM repeat domains"/>
    <property type="match status" value="1"/>
</dbReference>
<dbReference type="OrthoDB" id="9797162at2"/>
<dbReference type="RefSeq" id="WP_108633933.1">
    <property type="nucleotide sequence ID" value="NZ_QCXX01000003.1"/>
</dbReference>
<dbReference type="InterPro" id="IPR014825">
    <property type="entry name" value="DNA_alkylation"/>
</dbReference>
<dbReference type="Gene3D" id="1.10.1240.70">
    <property type="match status" value="1"/>
</dbReference>
<dbReference type="EMBL" id="QCXX01000003">
    <property type="protein sequence ID" value="PUV24005.1"/>
    <property type="molecule type" value="Genomic_DNA"/>
</dbReference>
<organism evidence="1 2">
    <name type="scientific">Sphingobacterium athyrii</name>
    <dbReference type="NCBI Taxonomy" id="2152717"/>
    <lineage>
        <taxon>Bacteria</taxon>
        <taxon>Pseudomonadati</taxon>
        <taxon>Bacteroidota</taxon>
        <taxon>Sphingobacteriia</taxon>
        <taxon>Sphingobacteriales</taxon>
        <taxon>Sphingobacteriaceae</taxon>
        <taxon>Sphingobacterium</taxon>
    </lineage>
</organism>
<keyword evidence="2" id="KW-1185">Reference proteome</keyword>
<dbReference type="AlphaFoldDB" id="A0A363NT62"/>
<comment type="caution">
    <text evidence="1">The sequence shown here is derived from an EMBL/GenBank/DDBJ whole genome shotgun (WGS) entry which is preliminary data.</text>
</comment>
<evidence type="ECO:0000313" key="1">
    <source>
        <dbReference type="EMBL" id="PUV24005.1"/>
    </source>
</evidence>
<name>A0A363NT62_9SPHI</name>
<accession>A0A363NT62</accession>
<dbReference type="Proteomes" id="UP000250831">
    <property type="component" value="Unassembled WGS sequence"/>
</dbReference>
<dbReference type="InterPro" id="IPR016024">
    <property type="entry name" value="ARM-type_fold"/>
</dbReference>
<evidence type="ECO:0000313" key="2">
    <source>
        <dbReference type="Proteomes" id="UP000250831"/>
    </source>
</evidence>
<proteinExistence type="predicted"/>
<reference evidence="1 2" key="1">
    <citation type="submission" date="2018-04" db="EMBL/GenBank/DDBJ databases">
        <title>Sphingobacterium sp. M46 Genome.</title>
        <authorList>
            <person name="Cheng J."/>
            <person name="Li Y."/>
        </authorList>
    </citation>
    <scope>NUCLEOTIDE SEQUENCE [LARGE SCALE GENOMIC DNA]</scope>
    <source>
        <strain evidence="1 2">M46</strain>
    </source>
</reference>
<gene>
    <name evidence="1" type="ORF">DCO56_11550</name>
</gene>
<dbReference type="Pfam" id="PF08713">
    <property type="entry name" value="DNA_alkylation"/>
    <property type="match status" value="1"/>
</dbReference>